<evidence type="ECO:0000259" key="7">
    <source>
        <dbReference type="Pfam" id="PF00171"/>
    </source>
</evidence>
<keyword evidence="9" id="KW-1185">Reference proteome</keyword>
<dbReference type="OrthoDB" id="310895at2759"/>
<dbReference type="FunFam" id="3.40.309.10:FF:000009">
    <property type="entry name" value="Aldehyde dehydrogenase A"/>
    <property type="match status" value="1"/>
</dbReference>
<comment type="caution">
    <text evidence="8">The sequence shown here is derived from an EMBL/GenBank/DDBJ whole genome shotgun (WGS) entry which is preliminary data.</text>
</comment>
<evidence type="ECO:0000256" key="6">
    <source>
        <dbReference type="RuleBase" id="RU003345"/>
    </source>
</evidence>
<dbReference type="Gene3D" id="3.40.605.10">
    <property type="entry name" value="Aldehyde Dehydrogenase, Chain A, domain 1"/>
    <property type="match status" value="1"/>
</dbReference>
<evidence type="ECO:0000256" key="5">
    <source>
        <dbReference type="PROSITE-ProRule" id="PRU10007"/>
    </source>
</evidence>
<organism evidence="8 9">
    <name type="scientific">Penicillium decumbens</name>
    <dbReference type="NCBI Taxonomy" id="69771"/>
    <lineage>
        <taxon>Eukaryota</taxon>
        <taxon>Fungi</taxon>
        <taxon>Dikarya</taxon>
        <taxon>Ascomycota</taxon>
        <taxon>Pezizomycotina</taxon>
        <taxon>Eurotiomycetes</taxon>
        <taxon>Eurotiomycetidae</taxon>
        <taxon>Eurotiales</taxon>
        <taxon>Aspergillaceae</taxon>
        <taxon>Penicillium</taxon>
    </lineage>
</organism>
<dbReference type="Proteomes" id="UP000191522">
    <property type="component" value="Unassembled WGS sequence"/>
</dbReference>
<proteinExistence type="inferred from homology"/>
<dbReference type="InterPro" id="IPR016162">
    <property type="entry name" value="Ald_DH_N"/>
</dbReference>
<comment type="similarity">
    <text evidence="1 6">Belongs to the aldehyde dehydrogenase family.</text>
</comment>
<dbReference type="PROSITE" id="PS00687">
    <property type="entry name" value="ALDEHYDE_DEHYDR_GLU"/>
    <property type="match status" value="1"/>
</dbReference>
<comment type="catalytic activity">
    <reaction evidence="4">
        <text>an aldehyde + NAD(+) + H2O = a carboxylate + NADH + 2 H(+)</text>
        <dbReference type="Rhea" id="RHEA:16185"/>
        <dbReference type="ChEBI" id="CHEBI:15377"/>
        <dbReference type="ChEBI" id="CHEBI:15378"/>
        <dbReference type="ChEBI" id="CHEBI:17478"/>
        <dbReference type="ChEBI" id="CHEBI:29067"/>
        <dbReference type="ChEBI" id="CHEBI:57540"/>
        <dbReference type="ChEBI" id="CHEBI:57945"/>
        <dbReference type="EC" id="1.2.1.3"/>
    </reaction>
</comment>
<dbReference type="InterPro" id="IPR015590">
    <property type="entry name" value="Aldehyde_DH_dom"/>
</dbReference>
<dbReference type="EC" id="1.2.1.3" evidence="3"/>
<dbReference type="Pfam" id="PF00171">
    <property type="entry name" value="Aldedh"/>
    <property type="match status" value="1"/>
</dbReference>
<dbReference type="InterPro" id="IPR016161">
    <property type="entry name" value="Ald_DH/histidinol_DH"/>
</dbReference>
<accession>A0A1V6PHJ5</accession>
<dbReference type="Gene3D" id="3.40.309.10">
    <property type="entry name" value="Aldehyde Dehydrogenase, Chain A, domain 2"/>
    <property type="match status" value="1"/>
</dbReference>
<dbReference type="InterPro" id="IPR029510">
    <property type="entry name" value="Ald_DH_CS_GLU"/>
</dbReference>
<evidence type="ECO:0000313" key="9">
    <source>
        <dbReference type="Proteomes" id="UP000191522"/>
    </source>
</evidence>
<dbReference type="OMA" id="FPEGCFQ"/>
<feature type="active site" evidence="5">
    <location>
        <position position="162"/>
    </location>
</feature>
<feature type="domain" description="Aldehyde dehydrogenase" evidence="7">
    <location>
        <begin position="66"/>
        <end position="388"/>
    </location>
</feature>
<evidence type="ECO:0000256" key="1">
    <source>
        <dbReference type="ARBA" id="ARBA00009986"/>
    </source>
</evidence>
<evidence type="ECO:0000256" key="4">
    <source>
        <dbReference type="ARBA" id="ARBA00049194"/>
    </source>
</evidence>
<dbReference type="EMBL" id="MDYL01000004">
    <property type="protein sequence ID" value="OQD76303.1"/>
    <property type="molecule type" value="Genomic_DNA"/>
</dbReference>
<sequence length="396" mass="43542">MCLETITTLSPVTNEPILTRKGVSSEDLRQKKQDELAREVTEQMGRPIAYTGVEIMTAIKRGSIPPYLTLVNSLVPAILAGNAVILKPSPQTPTIVEQITAAFMEAGLPKDVLQYLHCGSFTLLETLLRSPQINHISFTGSLTGGLAVQKVASDRIVNVCLELGGKDPAYVRDDVDLAWAAEEIVDGAIFNSGQSCCAIERVYVHERIHNAFIAEIKKVLSQYRVGDPSDPKTQIGPVISKQSKETIQTQVEDAIKKGAKDETPENDTFKNFPPNGNYVKPTLLTGVSHKMSVMTKETFGPVIPVMKVSGDDEAVRWMNDSEFGLTASVWTKDVSAAEKLIERVEAGTVFVNRSDFPSPDLAWTGWKNSGRGVALSRFGFEQFVKLKSYHIKDYPR</sequence>
<dbReference type="AlphaFoldDB" id="A0A1V6PHJ5"/>
<protein>
    <recommendedName>
        <fullName evidence="3">aldehyde dehydrogenase (NAD(+))</fullName>
        <ecNumber evidence="3">1.2.1.3</ecNumber>
    </recommendedName>
</protein>
<keyword evidence="2 6" id="KW-0560">Oxidoreductase</keyword>
<dbReference type="SUPFAM" id="SSF53720">
    <property type="entry name" value="ALDH-like"/>
    <property type="match status" value="1"/>
</dbReference>
<dbReference type="PANTHER" id="PTHR11699">
    <property type="entry name" value="ALDEHYDE DEHYDROGENASE-RELATED"/>
    <property type="match status" value="1"/>
</dbReference>
<evidence type="ECO:0000256" key="3">
    <source>
        <dbReference type="ARBA" id="ARBA00024226"/>
    </source>
</evidence>
<dbReference type="GO" id="GO:0004029">
    <property type="term" value="F:aldehyde dehydrogenase (NAD+) activity"/>
    <property type="evidence" value="ECO:0007669"/>
    <property type="project" value="UniProtKB-EC"/>
</dbReference>
<name>A0A1V6PHJ5_PENDC</name>
<evidence type="ECO:0000313" key="8">
    <source>
        <dbReference type="EMBL" id="OQD76303.1"/>
    </source>
</evidence>
<dbReference type="STRING" id="69771.A0A1V6PHJ5"/>
<evidence type="ECO:0000256" key="2">
    <source>
        <dbReference type="ARBA" id="ARBA00023002"/>
    </source>
</evidence>
<reference evidence="9" key="1">
    <citation type="journal article" date="2017" name="Nat. Microbiol.">
        <title>Global analysis of biosynthetic gene clusters reveals vast potential of secondary metabolite production in Penicillium species.</title>
        <authorList>
            <person name="Nielsen J.C."/>
            <person name="Grijseels S."/>
            <person name="Prigent S."/>
            <person name="Ji B."/>
            <person name="Dainat J."/>
            <person name="Nielsen K.F."/>
            <person name="Frisvad J.C."/>
            <person name="Workman M."/>
            <person name="Nielsen J."/>
        </authorList>
    </citation>
    <scope>NUCLEOTIDE SEQUENCE [LARGE SCALE GENOMIC DNA]</scope>
    <source>
        <strain evidence="9">IBT 11843</strain>
    </source>
</reference>
<dbReference type="InterPro" id="IPR016163">
    <property type="entry name" value="Ald_DH_C"/>
</dbReference>
<gene>
    <name evidence="8" type="ORF">PENDEC_c004G01074</name>
</gene>